<comment type="caution">
    <text evidence="6">The sequence shown here is derived from an EMBL/GenBank/DDBJ whole genome shotgun (WGS) entry which is preliminary data.</text>
</comment>
<keyword evidence="4 6" id="KW-0808">Transferase</keyword>
<proteinExistence type="inferred from homology"/>
<dbReference type="AlphaFoldDB" id="A0A838AFQ9"/>
<dbReference type="Proteomes" id="UP000582974">
    <property type="component" value="Unassembled WGS sequence"/>
</dbReference>
<evidence type="ECO:0000256" key="2">
    <source>
        <dbReference type="ARBA" id="ARBA00006739"/>
    </source>
</evidence>
<dbReference type="EMBL" id="JACCKD010000009">
    <property type="protein sequence ID" value="MBA0128020.1"/>
    <property type="molecule type" value="Genomic_DNA"/>
</dbReference>
<dbReference type="InterPro" id="IPR029044">
    <property type="entry name" value="Nucleotide-diphossugar_trans"/>
</dbReference>
<name>A0A838AFQ9_9PSEU</name>
<dbReference type="SUPFAM" id="SSF53756">
    <property type="entry name" value="UDP-Glycosyltransferase/glycogen phosphorylase"/>
    <property type="match status" value="1"/>
</dbReference>
<evidence type="ECO:0000313" key="6">
    <source>
        <dbReference type="EMBL" id="MBA0128020.1"/>
    </source>
</evidence>
<dbReference type="PANTHER" id="PTHR43179">
    <property type="entry name" value="RHAMNOSYLTRANSFERASE WBBL"/>
    <property type="match status" value="1"/>
</dbReference>
<dbReference type="Gene3D" id="3.90.550.10">
    <property type="entry name" value="Spore Coat Polysaccharide Biosynthesis Protein SpsA, Chain A"/>
    <property type="match status" value="1"/>
</dbReference>
<comment type="similarity">
    <text evidence="2">Belongs to the glycosyltransferase 2 family.</text>
</comment>
<dbReference type="CDD" id="cd04186">
    <property type="entry name" value="GT_2_like_c"/>
    <property type="match status" value="1"/>
</dbReference>
<organism evidence="6 7">
    <name type="scientific">Haloechinothrix aidingensis</name>
    <dbReference type="NCBI Taxonomy" id="2752311"/>
    <lineage>
        <taxon>Bacteria</taxon>
        <taxon>Bacillati</taxon>
        <taxon>Actinomycetota</taxon>
        <taxon>Actinomycetes</taxon>
        <taxon>Pseudonocardiales</taxon>
        <taxon>Pseudonocardiaceae</taxon>
        <taxon>Haloechinothrix</taxon>
    </lineage>
</organism>
<dbReference type="Pfam" id="PF13692">
    <property type="entry name" value="Glyco_trans_1_4"/>
    <property type="match status" value="1"/>
</dbReference>
<comment type="pathway">
    <text evidence="1">Cell wall biogenesis; cell wall polysaccharide biosynthesis.</text>
</comment>
<reference evidence="6 7" key="1">
    <citation type="submission" date="2020-07" db="EMBL/GenBank/DDBJ databases">
        <title>Genome of Haloechinothrix sp.</title>
        <authorList>
            <person name="Tang S.-K."/>
            <person name="Yang L."/>
            <person name="Zhu W.-Y."/>
        </authorList>
    </citation>
    <scope>NUCLEOTIDE SEQUENCE [LARGE SCALE GENOMIC DNA]</scope>
    <source>
        <strain evidence="6 7">YIM 98757</strain>
    </source>
</reference>
<dbReference type="GO" id="GO:0016757">
    <property type="term" value="F:glycosyltransferase activity"/>
    <property type="evidence" value="ECO:0007669"/>
    <property type="project" value="UniProtKB-KW"/>
</dbReference>
<dbReference type="InterPro" id="IPR001173">
    <property type="entry name" value="Glyco_trans_2-like"/>
</dbReference>
<evidence type="ECO:0000259" key="5">
    <source>
        <dbReference type="Pfam" id="PF00535"/>
    </source>
</evidence>
<gene>
    <name evidence="6" type="ORF">H0B56_20945</name>
</gene>
<protein>
    <submittedName>
        <fullName evidence="6">Glycosyltransferase</fullName>
    </submittedName>
</protein>
<dbReference type="Gene3D" id="3.40.50.2000">
    <property type="entry name" value="Glycogen Phosphorylase B"/>
    <property type="match status" value="1"/>
</dbReference>
<dbReference type="CDD" id="cd03801">
    <property type="entry name" value="GT4_PimA-like"/>
    <property type="match status" value="1"/>
</dbReference>
<accession>A0A838AFQ9</accession>
<feature type="domain" description="Glycosyltransferase 2-like" evidence="5">
    <location>
        <begin position="16"/>
        <end position="135"/>
    </location>
</feature>
<evidence type="ECO:0000313" key="7">
    <source>
        <dbReference type="Proteomes" id="UP000582974"/>
    </source>
</evidence>
<keyword evidence="3" id="KW-0328">Glycosyltransferase</keyword>
<sequence length="857" mass="93610">MAAGTRARPRELPLVSVIVVNYRGAHETVRCLRSLAEVLDYPHFEVICVDNASEGPDAEIIRSATAELTGCAVELVVAERNLGFAGGCNLGAEHARGSVLAFLNNDARPDPAWVSAAVAALTADPTVAAVASKVVGWDGETADFVDAGLTWFGMGYKRHAETPLAELDPAEHERAKDVLFATGAAMFVRAAVYAELGGFDERFFMFYEDVDLGWRLNLYGWRVRYVPGSLAYHRHHGTMDAIDTAESGRETFLLERNALAALYKNLADSSLAAALPAALGLAVRRSTARGEIDPTQLDLQHGTAPPDSTPVPVSRQALAGVLAIDQFVEQLPELAPAREEVQARRVRSDTDLAPLVRDALEPAFPLPRYLTAHEILTRAFPVGDTFSRPRKVLVLTGDALTARMAGPAIRAWNISATLAAEHEVRLVTVNSRCDPPAAPFRVGTARRRDLAEPVEWADIVILQGHVLEMAPALRTEYAHKIVICDLYDPMHLEVLEQSKSAADDARAADLAGVTRVLNTQLERGDFFLCASERQRHLWLGHLAALGRLSPQLYDADPTTRSLLSVVPFGLPAEPPERTGPGPRSVIDGIDDTDRVILWAGGVYSWFDPLTLIRAVDELRHGRPEVRLVFLGMRHPNPEVTDTGIGAEAVRLADSLGISDKHVFFNEHWVPYEQRQNWLLDADCGVTTHLEHVETTFAFRTRVLDYLWAGLPIVTTDGDAFADLVRAEGLGLTVPAADPHALAGALEKVLYDEEFAARCSARIADVARRYTWPRVLEPLVRFCRDPRPAADRLAGAGGLTRTARPSGTALVRRDLALVRSYLADGGPGELARRATGRLRRMIGERMTRTSRSGRQGDG</sequence>
<dbReference type="PANTHER" id="PTHR43179:SF12">
    <property type="entry name" value="GALACTOFURANOSYLTRANSFERASE GLFT2"/>
    <property type="match status" value="1"/>
</dbReference>
<evidence type="ECO:0000256" key="3">
    <source>
        <dbReference type="ARBA" id="ARBA00022676"/>
    </source>
</evidence>
<evidence type="ECO:0000256" key="1">
    <source>
        <dbReference type="ARBA" id="ARBA00004776"/>
    </source>
</evidence>
<dbReference type="Pfam" id="PF00535">
    <property type="entry name" value="Glycos_transf_2"/>
    <property type="match status" value="1"/>
</dbReference>
<dbReference type="SUPFAM" id="SSF53448">
    <property type="entry name" value="Nucleotide-diphospho-sugar transferases"/>
    <property type="match status" value="1"/>
</dbReference>
<keyword evidence="7" id="KW-1185">Reference proteome</keyword>
<evidence type="ECO:0000256" key="4">
    <source>
        <dbReference type="ARBA" id="ARBA00022679"/>
    </source>
</evidence>